<evidence type="ECO:0008006" key="4">
    <source>
        <dbReference type="Google" id="ProtNLM"/>
    </source>
</evidence>
<keyword evidence="1" id="KW-0812">Transmembrane</keyword>
<protein>
    <recommendedName>
        <fullName evidence="4">D-alanine--D-alanine ligase</fullName>
    </recommendedName>
</protein>
<dbReference type="Gene3D" id="3.30.1490.20">
    <property type="entry name" value="ATP-grasp fold, A domain"/>
    <property type="match status" value="1"/>
</dbReference>
<reference evidence="2 3" key="1">
    <citation type="submission" date="2018-07" db="EMBL/GenBank/DDBJ databases">
        <title>Genome analysis of Larkinella rosea.</title>
        <authorList>
            <person name="Zhou Z."/>
            <person name="Wang G."/>
        </authorList>
    </citation>
    <scope>NUCLEOTIDE SEQUENCE [LARGE SCALE GENOMIC DNA]</scope>
    <source>
        <strain evidence="3">zzj9</strain>
    </source>
</reference>
<comment type="caution">
    <text evidence="2">The sequence shown here is derived from an EMBL/GenBank/DDBJ whole genome shotgun (WGS) entry which is preliminary data.</text>
</comment>
<dbReference type="RefSeq" id="WP_114405852.1">
    <property type="nucleotide sequence ID" value="NZ_QOWE01000007.1"/>
</dbReference>
<feature type="transmembrane region" description="Helical" evidence="1">
    <location>
        <begin position="41"/>
        <end position="60"/>
    </location>
</feature>
<accession>A0A368JPW2</accession>
<evidence type="ECO:0000256" key="1">
    <source>
        <dbReference type="SAM" id="Phobius"/>
    </source>
</evidence>
<dbReference type="SUPFAM" id="SSF56059">
    <property type="entry name" value="Glutathione synthetase ATP-binding domain-like"/>
    <property type="match status" value="1"/>
</dbReference>
<dbReference type="AlphaFoldDB" id="A0A368JPW2"/>
<keyword evidence="1" id="KW-1133">Transmembrane helix</keyword>
<keyword evidence="1" id="KW-0472">Membrane</keyword>
<sequence>MSFATPTERLRTPASAAVPGWTDRLSQRTDRFLIRLRHWEYWPFSVVYFPVLLYYGWLALKARSWFFFSASNPGIESGGMLGESKMDILNRIDASYKPKTLFFQQPTINTMLDQLLLADCWFPVVVKPDRGERGWRVEKIHSVAELTAYLNETPKDLALIVQEYVDEPLEMGVFYYRMPGQPTGTVSSIVVKEFLSVVGDGKSTMLELLRRNPRARLQLPALIERYGERLAHVPEPGETPVLEPIGNHCRGTKFLDGNHLITPELVAVFDRISQSVDGFYYGRYDLRCRSIEELLRGQTIRILELNGAGAEPAHIYQPGSSIWTAWRVLLRHWQVLYAISRANHQRGVSYMTFREARTIYRRIQRDKATRPS</sequence>
<evidence type="ECO:0000313" key="3">
    <source>
        <dbReference type="Proteomes" id="UP000253383"/>
    </source>
</evidence>
<dbReference type="EMBL" id="QOWE01000007">
    <property type="protein sequence ID" value="RCR69658.1"/>
    <property type="molecule type" value="Genomic_DNA"/>
</dbReference>
<proteinExistence type="predicted"/>
<evidence type="ECO:0000313" key="2">
    <source>
        <dbReference type="EMBL" id="RCR69658.1"/>
    </source>
</evidence>
<dbReference type="InterPro" id="IPR013815">
    <property type="entry name" value="ATP_grasp_subdomain_1"/>
</dbReference>
<gene>
    <name evidence="2" type="ORF">DUE52_09930</name>
</gene>
<dbReference type="OrthoDB" id="9775266at2"/>
<dbReference type="GO" id="GO:0005524">
    <property type="term" value="F:ATP binding"/>
    <property type="evidence" value="ECO:0007669"/>
    <property type="project" value="InterPro"/>
</dbReference>
<name>A0A368JPW2_9BACT</name>
<keyword evidence="3" id="KW-1185">Reference proteome</keyword>
<dbReference type="Proteomes" id="UP000253383">
    <property type="component" value="Unassembled WGS sequence"/>
</dbReference>
<organism evidence="2 3">
    <name type="scientific">Larkinella punicea</name>
    <dbReference type="NCBI Taxonomy" id="2315727"/>
    <lineage>
        <taxon>Bacteria</taxon>
        <taxon>Pseudomonadati</taxon>
        <taxon>Bacteroidota</taxon>
        <taxon>Cytophagia</taxon>
        <taxon>Cytophagales</taxon>
        <taxon>Spirosomataceae</taxon>
        <taxon>Larkinella</taxon>
    </lineage>
</organism>